<dbReference type="AlphaFoldDB" id="A0A166F4J4"/>
<protein>
    <submittedName>
        <fullName evidence="2">Uncharacterized protein</fullName>
    </submittedName>
</protein>
<gene>
    <name evidence="2" type="ORF">FIBSPDRAFT_957993</name>
</gene>
<feature type="compositionally biased region" description="Basic and acidic residues" evidence="1">
    <location>
        <begin position="109"/>
        <end position="121"/>
    </location>
</feature>
<proteinExistence type="predicted"/>
<keyword evidence="3" id="KW-1185">Reference proteome</keyword>
<sequence length="259" mass="28003">MSLFRRRSAQPLNTRANSDTTLHTVSEHGYLDVRAAEPPRPHSSSGPTLLHRVSTLFSTNTSPTKKGRGRGLSLGLSNKTYKAKRYQPESRSPSPPSPDIRLPDGLGPRADDIRKEDEGKDAGSTPSSLVSHHNSDVAATAEVRDSSDTYARGAPGIRGVGFPQYASQQYLDSPGLLSSFPVPPNKLEFDTPPHLHKPYTNELHFDIPSFGPSFGADCDSSSRGHLMVHEVAEYEVPQAPPPPLPFSPALLPLLAPCRG</sequence>
<feature type="compositionally biased region" description="Polar residues" evidence="1">
    <location>
        <begin position="10"/>
        <end position="24"/>
    </location>
</feature>
<evidence type="ECO:0000256" key="1">
    <source>
        <dbReference type="SAM" id="MobiDB-lite"/>
    </source>
</evidence>
<reference evidence="2 3" key="1">
    <citation type="journal article" date="2016" name="Mol. Biol. Evol.">
        <title>Comparative Genomics of Early-Diverging Mushroom-Forming Fungi Provides Insights into the Origins of Lignocellulose Decay Capabilities.</title>
        <authorList>
            <person name="Nagy L.G."/>
            <person name="Riley R."/>
            <person name="Tritt A."/>
            <person name="Adam C."/>
            <person name="Daum C."/>
            <person name="Floudas D."/>
            <person name="Sun H."/>
            <person name="Yadav J.S."/>
            <person name="Pangilinan J."/>
            <person name="Larsson K.H."/>
            <person name="Matsuura K."/>
            <person name="Barry K."/>
            <person name="Labutti K."/>
            <person name="Kuo R."/>
            <person name="Ohm R.A."/>
            <person name="Bhattacharya S.S."/>
            <person name="Shirouzu T."/>
            <person name="Yoshinaga Y."/>
            <person name="Martin F.M."/>
            <person name="Grigoriev I.V."/>
            <person name="Hibbett D.S."/>
        </authorList>
    </citation>
    <scope>NUCLEOTIDE SEQUENCE [LARGE SCALE GENOMIC DNA]</scope>
    <source>
        <strain evidence="2 3">CBS 109695</strain>
    </source>
</reference>
<dbReference type="EMBL" id="KV417593">
    <property type="protein sequence ID" value="KZP16428.1"/>
    <property type="molecule type" value="Genomic_DNA"/>
</dbReference>
<name>A0A166F4J4_9AGAM</name>
<dbReference type="Proteomes" id="UP000076532">
    <property type="component" value="Unassembled WGS sequence"/>
</dbReference>
<feature type="region of interest" description="Disordered" evidence="1">
    <location>
        <begin position="1"/>
        <end position="152"/>
    </location>
</feature>
<organism evidence="2 3">
    <name type="scientific">Athelia psychrophila</name>
    <dbReference type="NCBI Taxonomy" id="1759441"/>
    <lineage>
        <taxon>Eukaryota</taxon>
        <taxon>Fungi</taxon>
        <taxon>Dikarya</taxon>
        <taxon>Basidiomycota</taxon>
        <taxon>Agaricomycotina</taxon>
        <taxon>Agaricomycetes</taxon>
        <taxon>Agaricomycetidae</taxon>
        <taxon>Atheliales</taxon>
        <taxon>Atheliaceae</taxon>
        <taxon>Athelia</taxon>
    </lineage>
</organism>
<evidence type="ECO:0000313" key="3">
    <source>
        <dbReference type="Proteomes" id="UP000076532"/>
    </source>
</evidence>
<evidence type="ECO:0000313" key="2">
    <source>
        <dbReference type="EMBL" id="KZP16428.1"/>
    </source>
</evidence>
<feature type="compositionally biased region" description="Basic and acidic residues" evidence="1">
    <location>
        <begin position="25"/>
        <end position="40"/>
    </location>
</feature>
<feature type="compositionally biased region" description="Polar residues" evidence="1">
    <location>
        <begin position="55"/>
        <end position="64"/>
    </location>
</feature>
<accession>A0A166F4J4</accession>